<keyword evidence="3" id="KW-1185">Reference proteome</keyword>
<feature type="region of interest" description="Disordered" evidence="1">
    <location>
        <begin position="1"/>
        <end position="34"/>
    </location>
</feature>
<name>A0ABP0FV38_CLALP</name>
<organism evidence="2 3">
    <name type="scientific">Clavelina lepadiformis</name>
    <name type="common">Light-bulb sea squirt</name>
    <name type="synonym">Ascidia lepadiformis</name>
    <dbReference type="NCBI Taxonomy" id="159417"/>
    <lineage>
        <taxon>Eukaryota</taxon>
        <taxon>Metazoa</taxon>
        <taxon>Chordata</taxon>
        <taxon>Tunicata</taxon>
        <taxon>Ascidiacea</taxon>
        <taxon>Aplousobranchia</taxon>
        <taxon>Clavelinidae</taxon>
        <taxon>Clavelina</taxon>
    </lineage>
</organism>
<dbReference type="Proteomes" id="UP001642483">
    <property type="component" value="Unassembled WGS sequence"/>
</dbReference>
<accession>A0ABP0FV38</accession>
<evidence type="ECO:0000313" key="3">
    <source>
        <dbReference type="Proteomes" id="UP001642483"/>
    </source>
</evidence>
<sequence>MRLPKNRRKLEKPSTDNCTGQELKTKTSTAPRPAMQSQLPIYILNYAYTGSFMFSINDHGHI</sequence>
<dbReference type="EMBL" id="CAWYQH010000090">
    <property type="protein sequence ID" value="CAK8682396.1"/>
    <property type="molecule type" value="Genomic_DNA"/>
</dbReference>
<feature type="compositionally biased region" description="Polar residues" evidence="1">
    <location>
        <begin position="15"/>
        <end position="34"/>
    </location>
</feature>
<reference evidence="2 3" key="1">
    <citation type="submission" date="2024-02" db="EMBL/GenBank/DDBJ databases">
        <authorList>
            <person name="Daric V."/>
            <person name="Darras S."/>
        </authorList>
    </citation>
    <scope>NUCLEOTIDE SEQUENCE [LARGE SCALE GENOMIC DNA]</scope>
</reference>
<comment type="caution">
    <text evidence="2">The sequence shown here is derived from an EMBL/GenBank/DDBJ whole genome shotgun (WGS) entry which is preliminary data.</text>
</comment>
<feature type="compositionally biased region" description="Basic residues" evidence="1">
    <location>
        <begin position="1"/>
        <end position="10"/>
    </location>
</feature>
<evidence type="ECO:0000256" key="1">
    <source>
        <dbReference type="SAM" id="MobiDB-lite"/>
    </source>
</evidence>
<gene>
    <name evidence="2" type="ORF">CVLEPA_LOCUS13062</name>
</gene>
<evidence type="ECO:0000313" key="2">
    <source>
        <dbReference type="EMBL" id="CAK8682396.1"/>
    </source>
</evidence>
<proteinExistence type="predicted"/>
<protein>
    <submittedName>
        <fullName evidence="2">Uncharacterized protein</fullName>
    </submittedName>
</protein>